<comment type="function">
    <text evidence="7">Catalyzes the oxidation of glucose 6-phosphate to 6-phosphogluconolactone.</text>
</comment>
<dbReference type="Proteomes" id="UP000736856">
    <property type="component" value="Unassembled WGS sequence"/>
</dbReference>
<evidence type="ECO:0000259" key="9">
    <source>
        <dbReference type="Pfam" id="PF02781"/>
    </source>
</evidence>
<feature type="binding site" evidence="7">
    <location>
        <position position="51"/>
    </location>
    <ligand>
        <name>NADP(+)</name>
        <dbReference type="ChEBI" id="CHEBI:58349"/>
    </ligand>
</feature>
<reference evidence="10" key="1">
    <citation type="submission" date="2019-02" db="EMBL/GenBank/DDBJ databases">
        <title>A novel Candidatus Liberibacter species associated with the New Zealand native fuchsia psyllid, Ctenarytaina fuchsiae.</title>
        <authorList>
            <person name="Thompson S.M."/>
            <person name="Jorgensen N."/>
            <person name="David C."/>
            <person name="Bulman S.R."/>
            <person name="Smith G.R."/>
        </authorList>
    </citation>
    <scope>NUCLEOTIDE SEQUENCE</scope>
    <source>
        <strain evidence="10">Oxford</strain>
    </source>
</reference>
<feature type="binding site" evidence="7">
    <location>
        <position position="237"/>
    </location>
    <ligand>
        <name>substrate</name>
    </ligand>
</feature>
<dbReference type="Pfam" id="PF02781">
    <property type="entry name" value="G6PD_C"/>
    <property type="match status" value="1"/>
</dbReference>
<dbReference type="PANTHER" id="PTHR23429">
    <property type="entry name" value="GLUCOSE-6-PHOSPHATE 1-DEHYDROGENASE G6PD"/>
    <property type="match status" value="1"/>
</dbReference>
<dbReference type="InterPro" id="IPR001282">
    <property type="entry name" value="G6P_DH"/>
</dbReference>
<feature type="binding site" evidence="7">
    <location>
        <position position="218"/>
    </location>
    <ligand>
        <name>substrate</name>
    </ligand>
</feature>
<dbReference type="GO" id="GO:0005829">
    <property type="term" value="C:cytosol"/>
    <property type="evidence" value="ECO:0007669"/>
    <property type="project" value="TreeGrafter"/>
</dbReference>
<dbReference type="PRINTS" id="PR00079">
    <property type="entry name" value="G6PDHDRGNASE"/>
</dbReference>
<feature type="binding site" evidence="7">
    <location>
        <position position="184"/>
    </location>
    <ligand>
        <name>substrate</name>
    </ligand>
</feature>
<evidence type="ECO:0000313" key="10">
    <source>
        <dbReference type="EMBL" id="MBL0848491.1"/>
    </source>
</evidence>
<evidence type="ECO:0000259" key="8">
    <source>
        <dbReference type="Pfam" id="PF00479"/>
    </source>
</evidence>
<keyword evidence="5 7" id="KW-0560">Oxidoreductase</keyword>
<dbReference type="InterPro" id="IPR022674">
    <property type="entry name" value="G6P_DH_NAD-bd"/>
</dbReference>
<evidence type="ECO:0000256" key="4">
    <source>
        <dbReference type="ARBA" id="ARBA00022857"/>
    </source>
</evidence>
<comment type="pathway">
    <text evidence="1 7">Carbohydrate degradation; pentose phosphate pathway; D-ribulose 5-phosphate from D-glucose 6-phosphate (oxidative stage): step 1/3.</text>
</comment>
<organism evidence="10 11">
    <name type="scientific">Candidatus Liberibacter ctenarytainae</name>
    <dbReference type="NCBI Taxonomy" id="2020335"/>
    <lineage>
        <taxon>Bacteria</taxon>
        <taxon>Pseudomonadati</taxon>
        <taxon>Pseudomonadota</taxon>
        <taxon>Alphaproteobacteria</taxon>
        <taxon>Hyphomicrobiales</taxon>
        <taxon>Rhizobiaceae</taxon>
        <taxon>Liberibacter</taxon>
    </lineage>
</organism>
<feature type="binding site" evidence="7">
    <location>
        <begin position="94"/>
        <end position="95"/>
    </location>
    <ligand>
        <name>NADP(+)</name>
        <dbReference type="ChEBI" id="CHEBI:58349"/>
    </ligand>
</feature>
<feature type="domain" description="Glucose-6-phosphate dehydrogenase NAD-binding" evidence="8">
    <location>
        <begin position="14"/>
        <end position="188"/>
    </location>
</feature>
<accession>A0A937AJ88</accession>
<dbReference type="SUPFAM" id="SSF55347">
    <property type="entry name" value="Glyceraldehyde-3-phosphate dehydrogenase-like, C-terminal domain"/>
    <property type="match status" value="1"/>
</dbReference>
<proteinExistence type="inferred from homology"/>
<feature type="binding site" evidence="7">
    <location>
        <position position="341"/>
    </location>
    <ligand>
        <name>substrate</name>
    </ligand>
</feature>
<keyword evidence="4 7" id="KW-0521">NADP</keyword>
<dbReference type="InterPro" id="IPR022675">
    <property type="entry name" value="G6P_DH_C"/>
</dbReference>
<keyword evidence="3 7" id="KW-0313">Glucose metabolism</keyword>
<dbReference type="GO" id="GO:0004345">
    <property type="term" value="F:glucose-6-phosphate dehydrogenase activity"/>
    <property type="evidence" value="ECO:0007669"/>
    <property type="project" value="UniProtKB-UniRule"/>
</dbReference>
<dbReference type="HAMAP" id="MF_00966">
    <property type="entry name" value="G6PD"/>
    <property type="match status" value="1"/>
</dbReference>
<keyword evidence="6 7" id="KW-0119">Carbohydrate metabolism</keyword>
<comment type="catalytic activity">
    <reaction evidence="7">
        <text>D-glucose 6-phosphate + NADP(+) = 6-phospho-D-glucono-1,5-lactone + NADPH + H(+)</text>
        <dbReference type="Rhea" id="RHEA:15841"/>
        <dbReference type="ChEBI" id="CHEBI:15378"/>
        <dbReference type="ChEBI" id="CHEBI:57783"/>
        <dbReference type="ChEBI" id="CHEBI:57955"/>
        <dbReference type="ChEBI" id="CHEBI:58349"/>
        <dbReference type="ChEBI" id="CHEBI:61548"/>
        <dbReference type="EC" id="1.1.1.49"/>
    </reaction>
</comment>
<dbReference type="AlphaFoldDB" id="A0A937AJ88"/>
<feature type="binding site" evidence="7">
    <location>
        <position position="180"/>
    </location>
    <ligand>
        <name>substrate</name>
    </ligand>
</feature>
<dbReference type="InterPro" id="IPR036291">
    <property type="entry name" value="NAD(P)-bd_dom_sf"/>
</dbReference>
<dbReference type="InterPro" id="IPR019796">
    <property type="entry name" value="G6P_DH_AS"/>
</dbReference>
<dbReference type="EC" id="1.1.1.49" evidence="7"/>
<dbReference type="PANTHER" id="PTHR23429:SF0">
    <property type="entry name" value="GLUCOSE-6-PHOSPHATE 1-DEHYDROGENASE"/>
    <property type="match status" value="1"/>
</dbReference>
<dbReference type="Gene3D" id="3.30.360.10">
    <property type="entry name" value="Dihydrodipicolinate Reductase, domain 2"/>
    <property type="match status" value="1"/>
</dbReference>
<evidence type="ECO:0000313" key="11">
    <source>
        <dbReference type="Proteomes" id="UP000736856"/>
    </source>
</evidence>
<evidence type="ECO:0000256" key="1">
    <source>
        <dbReference type="ARBA" id="ARBA00004937"/>
    </source>
</evidence>
<dbReference type="GO" id="GO:0050661">
    <property type="term" value="F:NADP binding"/>
    <property type="evidence" value="ECO:0007669"/>
    <property type="project" value="UniProtKB-UniRule"/>
</dbReference>
<dbReference type="PIRSF" id="PIRSF000110">
    <property type="entry name" value="G6PD"/>
    <property type="match status" value="1"/>
</dbReference>
<feature type="domain" description="Glucose-6-phosphate dehydrogenase C-terminal" evidence="9">
    <location>
        <begin position="191"/>
        <end position="487"/>
    </location>
</feature>
<dbReference type="GO" id="GO:0006006">
    <property type="term" value="P:glucose metabolic process"/>
    <property type="evidence" value="ECO:0007669"/>
    <property type="project" value="UniProtKB-KW"/>
</dbReference>
<protein>
    <recommendedName>
        <fullName evidence="7">Glucose-6-phosphate 1-dehydrogenase</fullName>
        <shortName evidence="7">G6PD</shortName>
        <ecNumber evidence="7">1.1.1.49</ecNumber>
    </recommendedName>
</protein>
<evidence type="ECO:0000256" key="5">
    <source>
        <dbReference type="ARBA" id="ARBA00023002"/>
    </source>
</evidence>
<comment type="caution">
    <text evidence="7">Lacks conserved residue(s) required for the propagation of feature annotation.</text>
</comment>
<feature type="binding site" evidence="7">
    <location>
        <position position="150"/>
    </location>
    <ligand>
        <name>NADP(+)</name>
        <dbReference type="ChEBI" id="CHEBI:58349"/>
    </ligand>
</feature>
<dbReference type="GO" id="GO:0009051">
    <property type="term" value="P:pentose-phosphate shunt, oxidative branch"/>
    <property type="evidence" value="ECO:0007669"/>
    <property type="project" value="TreeGrafter"/>
</dbReference>
<feature type="active site" description="Proton acceptor" evidence="7">
    <location>
        <position position="242"/>
    </location>
</feature>
<comment type="caution">
    <text evidence="10">The sequence shown here is derived from an EMBL/GenBank/DDBJ whole genome shotgun (WGS) entry which is preliminary data.</text>
</comment>
<dbReference type="NCBIfam" id="TIGR00871">
    <property type="entry name" value="zwf"/>
    <property type="match status" value="1"/>
</dbReference>
<dbReference type="EMBL" id="SEOL01000001">
    <property type="protein sequence ID" value="MBL0848491.1"/>
    <property type="molecule type" value="Genomic_DNA"/>
</dbReference>
<name>A0A937AJ88_9HYPH</name>
<dbReference type="SUPFAM" id="SSF51735">
    <property type="entry name" value="NAD(P)-binding Rossmann-fold domains"/>
    <property type="match status" value="1"/>
</dbReference>
<evidence type="ECO:0000256" key="3">
    <source>
        <dbReference type="ARBA" id="ARBA00022526"/>
    </source>
</evidence>
<gene>
    <name evidence="7 10" type="primary">zwf</name>
    <name evidence="10" type="ORF">EU981_00060</name>
</gene>
<sequence>MLDQITNTAIFDCIIFGGTGDLVKRKLLPALYYCIEKEKFQSSNSIIGVSRVQMTTNEYREFIDQALKKCLKNNEYDPLKIKKFLSSVFYISLDVNNNHGWNDLKNLLNTGKDRIRIFYLAVSSSLFGTISQKIYEHKLITSNTRLAIEKPVGNSRISANNLNEVIRKIFEENQIFRIDHYLGKETVQGLMVLRFANTLYESLWNSHYIDHIQITTAETIGIENRIDYYNKTGALRDMIQNHLLQVLCLVAMEIPSSLDAKSIRMEKLKVLRALETISTENVQQLTIRGQYQSGIVNDLYVKGYLEEIPSGISDTETFVAIKAKIKNWRWSTVPFYLRTGKYLAAHVAEIVISFKPVPHSIFENCSSDMQENKLIIRLQPDGGIKQIFITKDPMFRTMKLKKNALDVCFDQDFQACRSDGYERLIMDIIHGNQTLFMSHEEVEESWRWSDSILKSWENTGQKSEGYAAGTWGPETSRQLIEKDGRKWYENT</sequence>
<dbReference type="Pfam" id="PF00479">
    <property type="entry name" value="G6PD_N"/>
    <property type="match status" value="1"/>
</dbReference>
<dbReference type="Gene3D" id="3.40.50.720">
    <property type="entry name" value="NAD(P)-binding Rossmann-like Domain"/>
    <property type="match status" value="1"/>
</dbReference>
<comment type="similarity">
    <text evidence="2 7">Belongs to the glucose-6-phosphate dehydrogenase family.</text>
</comment>
<dbReference type="PROSITE" id="PS00069">
    <property type="entry name" value="G6P_DEHYDROGENASE"/>
    <property type="match status" value="1"/>
</dbReference>
<evidence type="ECO:0000256" key="2">
    <source>
        <dbReference type="ARBA" id="ARBA00009975"/>
    </source>
</evidence>
<evidence type="ECO:0000256" key="6">
    <source>
        <dbReference type="ARBA" id="ARBA00023277"/>
    </source>
</evidence>
<evidence type="ECO:0000256" key="7">
    <source>
        <dbReference type="HAMAP-Rule" id="MF_00966"/>
    </source>
</evidence>